<dbReference type="Pfam" id="PF12689">
    <property type="entry name" value="Acid_PPase"/>
    <property type="match status" value="1"/>
</dbReference>
<feature type="non-terminal residue" evidence="1">
    <location>
        <position position="1"/>
    </location>
</feature>
<dbReference type="EMBL" id="MU069480">
    <property type="protein sequence ID" value="KAF5841666.1"/>
    <property type="molecule type" value="Genomic_DNA"/>
</dbReference>
<organism evidence="1 2">
    <name type="scientific">Dunaliella salina</name>
    <name type="common">Green alga</name>
    <name type="synonym">Protococcus salinus</name>
    <dbReference type="NCBI Taxonomy" id="3046"/>
    <lineage>
        <taxon>Eukaryota</taxon>
        <taxon>Viridiplantae</taxon>
        <taxon>Chlorophyta</taxon>
        <taxon>core chlorophytes</taxon>
        <taxon>Chlorophyceae</taxon>
        <taxon>CS clade</taxon>
        <taxon>Chlamydomonadales</taxon>
        <taxon>Dunaliellaceae</taxon>
        <taxon>Dunaliella</taxon>
    </lineage>
</organism>
<reference evidence="1" key="1">
    <citation type="submission" date="2017-08" db="EMBL/GenBank/DDBJ databases">
        <authorList>
            <person name="Polle J.E."/>
            <person name="Barry K."/>
            <person name="Cushman J."/>
            <person name="Schmutz J."/>
            <person name="Tran D."/>
            <person name="Hathwaick L.T."/>
            <person name="Yim W.C."/>
            <person name="Jenkins J."/>
            <person name="Mckie-Krisberg Z.M."/>
            <person name="Prochnik S."/>
            <person name="Lindquist E."/>
            <person name="Dockter R.B."/>
            <person name="Adam C."/>
            <person name="Molina H."/>
            <person name="Bunkerborg J."/>
            <person name="Jin E."/>
            <person name="Buchheim M."/>
            <person name="Magnuson J."/>
        </authorList>
    </citation>
    <scope>NUCLEOTIDE SEQUENCE</scope>
    <source>
        <strain evidence="1">CCAP 19/18</strain>
    </source>
</reference>
<dbReference type="InterPro" id="IPR010036">
    <property type="entry name" value="MDP_1_eu_arc"/>
</dbReference>
<proteinExistence type="predicted"/>
<sequence>MMAPISVPTLLIAACCTPGFARGGLRSLMQAWSPVNPSCICALDFDETLRVPNSDYSDYDTPPSDAGAMAAGKKEKHATLSCRATTDEVIRACLTTPCKVAVASANGNREKLTSVLPRLYGNLGLFTYEFFESPAFQYGNSDKAPMLKAILNFFGIPSPSCMTLFDDKELNEKYAEQVGANFVLVDPSTGIQRHNFNAGMDAMPDECFPGGRPTKI</sequence>
<accession>A0ABQ7H4B5</accession>
<comment type="caution">
    <text evidence="1">The sequence shown here is derived from an EMBL/GenBank/DDBJ whole genome shotgun (WGS) entry which is preliminary data.</text>
</comment>
<name>A0ABQ7H4B5_DUNSA</name>
<dbReference type="Gene3D" id="3.40.50.1000">
    <property type="entry name" value="HAD superfamily/HAD-like"/>
    <property type="match status" value="1"/>
</dbReference>
<gene>
    <name evidence="1" type="ORF">DUNSADRAFT_11873</name>
</gene>
<protein>
    <submittedName>
        <fullName evidence="1">Uncharacterized protein</fullName>
    </submittedName>
</protein>
<dbReference type="InterPro" id="IPR036412">
    <property type="entry name" value="HAD-like_sf"/>
</dbReference>
<dbReference type="SUPFAM" id="SSF56784">
    <property type="entry name" value="HAD-like"/>
    <property type="match status" value="1"/>
</dbReference>
<evidence type="ECO:0000313" key="1">
    <source>
        <dbReference type="EMBL" id="KAF5841666.1"/>
    </source>
</evidence>
<evidence type="ECO:0000313" key="2">
    <source>
        <dbReference type="Proteomes" id="UP000815325"/>
    </source>
</evidence>
<dbReference type="InterPro" id="IPR023214">
    <property type="entry name" value="HAD_sf"/>
</dbReference>
<keyword evidence="2" id="KW-1185">Reference proteome</keyword>
<dbReference type="Proteomes" id="UP000815325">
    <property type="component" value="Unassembled WGS sequence"/>
</dbReference>